<evidence type="ECO:0000256" key="1">
    <source>
        <dbReference type="ARBA" id="ARBA00004651"/>
    </source>
</evidence>
<keyword evidence="2" id="KW-1003">Cell membrane</keyword>
<keyword evidence="3 6" id="KW-0812">Transmembrane</keyword>
<evidence type="ECO:0000256" key="2">
    <source>
        <dbReference type="ARBA" id="ARBA00022475"/>
    </source>
</evidence>
<evidence type="ECO:0000256" key="3">
    <source>
        <dbReference type="ARBA" id="ARBA00022692"/>
    </source>
</evidence>
<protein>
    <submittedName>
        <fullName evidence="7">YitT family protein</fullName>
    </submittedName>
</protein>
<evidence type="ECO:0000313" key="7">
    <source>
        <dbReference type="EMBL" id="MBN3545758.1"/>
    </source>
</evidence>
<reference evidence="7 8" key="1">
    <citation type="submission" date="2021-01" db="EMBL/GenBank/DDBJ databases">
        <title>Genome Sequencing of Type Strains.</title>
        <authorList>
            <person name="Lemaire J.F."/>
            <person name="Inderbitzin P."/>
            <person name="Collins S.B."/>
            <person name="Wespe N."/>
            <person name="Knight-Connoni V."/>
        </authorList>
    </citation>
    <scope>NUCLEOTIDE SEQUENCE [LARGE SCALE GENOMIC DNA]</scope>
    <source>
        <strain evidence="7 8">DSM 14730</strain>
    </source>
</reference>
<keyword evidence="8" id="KW-1185">Reference proteome</keyword>
<dbReference type="EMBL" id="JAFHKS010000043">
    <property type="protein sequence ID" value="MBN3545758.1"/>
    <property type="molecule type" value="Genomic_DNA"/>
</dbReference>
<proteinExistence type="predicted"/>
<name>A0ABS2ZEI9_9BACL</name>
<accession>A0ABS2ZEI9</accession>
<dbReference type="Proteomes" id="UP001319060">
    <property type="component" value="Unassembled WGS sequence"/>
</dbReference>
<dbReference type="InterPro" id="IPR003740">
    <property type="entry name" value="YitT"/>
</dbReference>
<evidence type="ECO:0000313" key="8">
    <source>
        <dbReference type="Proteomes" id="UP001319060"/>
    </source>
</evidence>
<organism evidence="7 8">
    <name type="scientific">Fictibacillus barbaricus</name>
    <dbReference type="NCBI Taxonomy" id="182136"/>
    <lineage>
        <taxon>Bacteria</taxon>
        <taxon>Bacillati</taxon>
        <taxon>Bacillota</taxon>
        <taxon>Bacilli</taxon>
        <taxon>Bacillales</taxon>
        <taxon>Fictibacillaceae</taxon>
        <taxon>Fictibacillus</taxon>
    </lineage>
</organism>
<evidence type="ECO:0000256" key="4">
    <source>
        <dbReference type="ARBA" id="ARBA00022989"/>
    </source>
</evidence>
<keyword evidence="5 6" id="KW-0472">Membrane</keyword>
<dbReference type="PANTHER" id="PTHR33545">
    <property type="entry name" value="UPF0750 MEMBRANE PROTEIN YITT-RELATED"/>
    <property type="match status" value="1"/>
</dbReference>
<keyword evidence="4 6" id="KW-1133">Transmembrane helix</keyword>
<comment type="caution">
    <text evidence="7">The sequence shown here is derived from an EMBL/GenBank/DDBJ whole genome shotgun (WGS) entry which is preliminary data.</text>
</comment>
<evidence type="ECO:0000256" key="6">
    <source>
        <dbReference type="SAM" id="Phobius"/>
    </source>
</evidence>
<comment type="subcellular location">
    <subcellularLocation>
        <location evidence="1">Cell membrane</location>
        <topology evidence="1">Multi-pass membrane protein</topology>
    </subcellularLocation>
</comment>
<feature type="transmembrane region" description="Helical" evidence="6">
    <location>
        <begin position="73"/>
        <end position="91"/>
    </location>
</feature>
<dbReference type="Pfam" id="PF02588">
    <property type="entry name" value="YitT_membrane"/>
    <property type="match status" value="1"/>
</dbReference>
<dbReference type="RefSeq" id="WP_188402616.1">
    <property type="nucleotide sequence ID" value="NZ_BMCE01000002.1"/>
</dbReference>
<gene>
    <name evidence="7" type="ORF">JYA64_10675</name>
</gene>
<feature type="transmembrane region" description="Helical" evidence="6">
    <location>
        <begin position="148"/>
        <end position="181"/>
    </location>
</feature>
<dbReference type="PANTHER" id="PTHR33545:SF5">
    <property type="entry name" value="UPF0750 MEMBRANE PROTEIN YITT"/>
    <property type="match status" value="1"/>
</dbReference>
<sequence>MHTKLQKSFLIIIGLFLTAAGVKLLNIHALTFGGTAGIATLGSYMTNLSWGILFLIVNLPFFILSIKKLGWTFSLSTFLCILLISAISDLMDYLSFPVISPIAAAVIAGTLIGLGVSFVLNSGASLGGIHILALYLEQKSNINRGVSLFVTDFIIVSSAVVIFGFANALISIIAITITSLLTGKLKTPVKPSAPVYHANESEPIRNT</sequence>
<feature type="transmembrane region" description="Helical" evidence="6">
    <location>
        <begin position="103"/>
        <end position="136"/>
    </location>
</feature>
<dbReference type="InterPro" id="IPR051461">
    <property type="entry name" value="UPF0750_membrane"/>
</dbReference>
<evidence type="ECO:0000256" key="5">
    <source>
        <dbReference type="ARBA" id="ARBA00023136"/>
    </source>
</evidence>